<dbReference type="GO" id="GO:0005886">
    <property type="term" value="C:plasma membrane"/>
    <property type="evidence" value="ECO:0007669"/>
    <property type="project" value="InterPro"/>
</dbReference>
<feature type="domain" description="Anti-sigma K factor RskA C-terminal" evidence="1">
    <location>
        <begin position="111"/>
        <end position="249"/>
    </location>
</feature>
<evidence type="ECO:0000259" key="1">
    <source>
        <dbReference type="Pfam" id="PF10099"/>
    </source>
</evidence>
<dbReference type="KEGG" id="aagg:ETAA8_44130"/>
<gene>
    <name evidence="2" type="ORF">ETAA8_44130</name>
</gene>
<proteinExistence type="predicted"/>
<dbReference type="Pfam" id="PF10099">
    <property type="entry name" value="RskA_C"/>
    <property type="match status" value="1"/>
</dbReference>
<sequence>MSKHSTTDPNRWEELQVARLLFGLTAEEQAEYDDSARQMPAEELDPFDTVVANLDVVWSNMPSEPLPEHLRRAIRVRAEQELATKPIVSVAKPTINATATIGVSQYLPWLVSAACLMLAVFTWVSNRPAENAGPDVAQLRAELIAAKEGLVQANWSAGTTPIGNATGDVVWSGPRQQGFMRFRGLPVNTPTKEQYQLWIFDKNQSDKTPIDGGVFDIATSEEVIIPIHAKLRVQDAFMFAVTIEKPGGVVVSSRERLPLLAKVE</sequence>
<dbReference type="AlphaFoldDB" id="A0A517YGF0"/>
<dbReference type="EMBL" id="CP036274">
    <property type="protein sequence ID" value="QDU29305.1"/>
    <property type="molecule type" value="Genomic_DNA"/>
</dbReference>
<protein>
    <submittedName>
        <fullName evidence="2">Anti-sigma-K factor rskA</fullName>
    </submittedName>
</protein>
<reference evidence="2 3" key="1">
    <citation type="submission" date="2019-02" db="EMBL/GenBank/DDBJ databases">
        <title>Deep-cultivation of Planctomycetes and their phenomic and genomic characterization uncovers novel biology.</title>
        <authorList>
            <person name="Wiegand S."/>
            <person name="Jogler M."/>
            <person name="Boedeker C."/>
            <person name="Pinto D."/>
            <person name="Vollmers J."/>
            <person name="Rivas-Marin E."/>
            <person name="Kohn T."/>
            <person name="Peeters S.H."/>
            <person name="Heuer A."/>
            <person name="Rast P."/>
            <person name="Oberbeckmann S."/>
            <person name="Bunk B."/>
            <person name="Jeske O."/>
            <person name="Meyerdierks A."/>
            <person name="Storesund J.E."/>
            <person name="Kallscheuer N."/>
            <person name="Luecker S."/>
            <person name="Lage O.M."/>
            <person name="Pohl T."/>
            <person name="Merkel B.J."/>
            <person name="Hornburger P."/>
            <person name="Mueller R.-W."/>
            <person name="Bruemmer F."/>
            <person name="Labrenz M."/>
            <person name="Spormann A.M."/>
            <person name="Op den Camp H."/>
            <person name="Overmann J."/>
            <person name="Amann R."/>
            <person name="Jetten M.S.M."/>
            <person name="Mascher T."/>
            <person name="Medema M.H."/>
            <person name="Devos D.P."/>
            <person name="Kaster A.-K."/>
            <person name="Ovreas L."/>
            <person name="Rohde M."/>
            <person name="Galperin M.Y."/>
            <person name="Jogler C."/>
        </authorList>
    </citation>
    <scope>NUCLEOTIDE SEQUENCE [LARGE SCALE GENOMIC DNA]</scope>
    <source>
        <strain evidence="2 3">ETA_A8</strain>
    </source>
</reference>
<dbReference type="OrthoDB" id="5624446at2"/>
<keyword evidence="3" id="KW-1185">Reference proteome</keyword>
<evidence type="ECO:0000313" key="2">
    <source>
        <dbReference type="EMBL" id="QDU29305.1"/>
    </source>
</evidence>
<evidence type="ECO:0000313" key="3">
    <source>
        <dbReference type="Proteomes" id="UP000315017"/>
    </source>
</evidence>
<organism evidence="2 3">
    <name type="scientific">Anatilimnocola aggregata</name>
    <dbReference type="NCBI Taxonomy" id="2528021"/>
    <lineage>
        <taxon>Bacteria</taxon>
        <taxon>Pseudomonadati</taxon>
        <taxon>Planctomycetota</taxon>
        <taxon>Planctomycetia</taxon>
        <taxon>Pirellulales</taxon>
        <taxon>Pirellulaceae</taxon>
        <taxon>Anatilimnocola</taxon>
    </lineage>
</organism>
<dbReference type="InterPro" id="IPR018764">
    <property type="entry name" value="RskA_C"/>
</dbReference>
<name>A0A517YGF0_9BACT</name>
<dbReference type="Proteomes" id="UP000315017">
    <property type="component" value="Chromosome"/>
</dbReference>
<dbReference type="RefSeq" id="WP_145092930.1">
    <property type="nucleotide sequence ID" value="NZ_CP036274.1"/>
</dbReference>
<accession>A0A517YGF0</accession>